<dbReference type="Proteomes" id="UP000198577">
    <property type="component" value="Unassembled WGS sequence"/>
</dbReference>
<accession>A0A1I5S9W7</accession>
<feature type="binding site" evidence="14">
    <location>
        <begin position="181"/>
        <end position="188"/>
    </location>
    <ligand>
        <name>NAD(+)</name>
        <dbReference type="ChEBI" id="CHEBI:57540"/>
    </ligand>
</feature>
<comment type="miscellaneous">
    <text evidence="16">The active site is a redox-active disulfide bond.</text>
</comment>
<feature type="binding site" evidence="14">
    <location>
        <position position="267"/>
    </location>
    <ligand>
        <name>NAD(+)</name>
        <dbReference type="ChEBI" id="CHEBI:57540"/>
    </ligand>
</feature>
<dbReference type="GO" id="GO:0050660">
    <property type="term" value="F:flavin adenine dinucleotide binding"/>
    <property type="evidence" value="ECO:0007669"/>
    <property type="project" value="InterPro"/>
</dbReference>
<evidence type="ECO:0000256" key="3">
    <source>
        <dbReference type="ARBA" id="ARBA00012608"/>
    </source>
</evidence>
<dbReference type="OrthoDB" id="9807946at2"/>
<evidence type="ECO:0000256" key="9">
    <source>
        <dbReference type="ARBA" id="ARBA00023027"/>
    </source>
</evidence>
<dbReference type="InterPro" id="IPR050151">
    <property type="entry name" value="Class-I_Pyr_Nuc-Dis_Oxidored"/>
</dbReference>
<dbReference type="EMBL" id="FOXR01000002">
    <property type="protein sequence ID" value="SFP67501.1"/>
    <property type="molecule type" value="Genomic_DNA"/>
</dbReference>
<evidence type="ECO:0000256" key="4">
    <source>
        <dbReference type="ARBA" id="ARBA00016961"/>
    </source>
</evidence>
<feature type="binding site" evidence="14">
    <location>
        <position position="307"/>
    </location>
    <ligand>
        <name>FAD</name>
        <dbReference type="ChEBI" id="CHEBI:57692"/>
    </ligand>
</feature>
<dbReference type="RefSeq" id="WP_092281851.1">
    <property type="nucleotide sequence ID" value="NZ_FOXR01000002.1"/>
</dbReference>
<evidence type="ECO:0000256" key="12">
    <source>
        <dbReference type="ARBA" id="ARBA00049187"/>
    </source>
</evidence>
<evidence type="ECO:0000313" key="20">
    <source>
        <dbReference type="Proteomes" id="UP000198577"/>
    </source>
</evidence>
<dbReference type="EC" id="1.8.1.4" evidence="3 16"/>
<keyword evidence="6 16" id="KW-0285">Flavoprotein</keyword>
<dbReference type="STRING" id="937334.SAMN05444406_10251"/>
<protein>
    <recommendedName>
        <fullName evidence="4 16">Dihydrolipoyl dehydrogenase</fullName>
        <ecNumber evidence="3 16">1.8.1.4</ecNumber>
    </recommendedName>
</protein>
<keyword evidence="20" id="KW-1185">Reference proteome</keyword>
<dbReference type="InterPro" id="IPR036188">
    <property type="entry name" value="FAD/NAD-bd_sf"/>
</dbReference>
<dbReference type="InterPro" id="IPR006258">
    <property type="entry name" value="Lipoamide_DH"/>
</dbReference>
<feature type="domain" description="Pyridine nucleotide-disulphide oxidoreductase dimerisation" evidence="17">
    <location>
        <begin position="341"/>
        <end position="449"/>
    </location>
</feature>
<dbReference type="InterPro" id="IPR016156">
    <property type="entry name" value="FAD/NAD-linked_Rdtase_dimer_sf"/>
</dbReference>
<dbReference type="Gene3D" id="3.30.390.30">
    <property type="match status" value="1"/>
</dbReference>
<gene>
    <name evidence="19" type="ORF">SAMN05444406_10251</name>
</gene>
<evidence type="ECO:0000256" key="1">
    <source>
        <dbReference type="ARBA" id="ARBA00004496"/>
    </source>
</evidence>
<reference evidence="19 20" key="1">
    <citation type="submission" date="2016-10" db="EMBL/GenBank/DDBJ databases">
        <authorList>
            <person name="de Groot N.N."/>
        </authorList>
    </citation>
    <scope>NUCLEOTIDE SEQUENCE [LARGE SCALE GENOMIC DNA]</scope>
    <source>
        <strain evidence="19 20">DSM 20678</strain>
    </source>
</reference>
<feature type="binding site" evidence="14">
    <location>
        <position position="49"/>
    </location>
    <ligand>
        <name>FAD</name>
        <dbReference type="ChEBI" id="CHEBI:57692"/>
    </ligand>
</feature>
<dbReference type="Pfam" id="PF07992">
    <property type="entry name" value="Pyr_redox_2"/>
    <property type="match status" value="1"/>
</dbReference>
<dbReference type="InterPro" id="IPR001100">
    <property type="entry name" value="Pyr_nuc-diS_OxRdtase"/>
</dbReference>
<name>A0A1I5S9W7_9FIRM</name>
<dbReference type="PIRSF" id="PIRSF000350">
    <property type="entry name" value="Mercury_reductase_MerA"/>
    <property type="match status" value="1"/>
</dbReference>
<evidence type="ECO:0000256" key="7">
    <source>
        <dbReference type="ARBA" id="ARBA00022827"/>
    </source>
</evidence>
<dbReference type="GO" id="GO:0005737">
    <property type="term" value="C:cytoplasm"/>
    <property type="evidence" value="ECO:0007669"/>
    <property type="project" value="UniProtKB-SubCell"/>
</dbReference>
<evidence type="ECO:0000256" key="15">
    <source>
        <dbReference type="PIRSR" id="PIRSR000350-4"/>
    </source>
</evidence>
<dbReference type="NCBIfam" id="TIGR01350">
    <property type="entry name" value="lipoamide_DH"/>
    <property type="match status" value="1"/>
</dbReference>
<dbReference type="PANTHER" id="PTHR22912:SF217">
    <property type="entry name" value="DIHYDROLIPOYL DEHYDROGENASE"/>
    <property type="match status" value="1"/>
</dbReference>
<organism evidence="19 20">
    <name type="scientific">Caldicoprobacter faecalis</name>
    <dbReference type="NCBI Taxonomy" id="937334"/>
    <lineage>
        <taxon>Bacteria</taxon>
        <taxon>Bacillati</taxon>
        <taxon>Bacillota</taxon>
        <taxon>Clostridia</taxon>
        <taxon>Caldicoprobacterales</taxon>
        <taxon>Caldicoprobacteraceae</taxon>
        <taxon>Caldicoprobacter</taxon>
    </lineage>
</organism>
<evidence type="ECO:0000259" key="17">
    <source>
        <dbReference type="Pfam" id="PF02852"/>
    </source>
</evidence>
<feature type="binding site" evidence="14">
    <location>
        <begin position="313"/>
        <end position="316"/>
    </location>
    <ligand>
        <name>FAD</name>
        <dbReference type="ChEBI" id="CHEBI:57692"/>
    </ligand>
</feature>
<comment type="catalytic activity">
    <reaction evidence="12 16">
        <text>N(6)-[(R)-dihydrolipoyl]-L-lysyl-[protein] + NAD(+) = N(6)-[(R)-lipoyl]-L-lysyl-[protein] + NADH + H(+)</text>
        <dbReference type="Rhea" id="RHEA:15045"/>
        <dbReference type="Rhea" id="RHEA-COMP:10474"/>
        <dbReference type="Rhea" id="RHEA-COMP:10475"/>
        <dbReference type="ChEBI" id="CHEBI:15378"/>
        <dbReference type="ChEBI" id="CHEBI:57540"/>
        <dbReference type="ChEBI" id="CHEBI:57945"/>
        <dbReference type="ChEBI" id="CHEBI:83099"/>
        <dbReference type="ChEBI" id="CHEBI:83100"/>
        <dbReference type="EC" id="1.8.1.4"/>
    </reaction>
</comment>
<dbReference type="PRINTS" id="PR00368">
    <property type="entry name" value="FADPNR"/>
</dbReference>
<dbReference type="GO" id="GO:0004148">
    <property type="term" value="F:dihydrolipoyl dehydrogenase (NADH) activity"/>
    <property type="evidence" value="ECO:0007669"/>
    <property type="project" value="UniProtKB-EC"/>
</dbReference>
<evidence type="ECO:0000256" key="11">
    <source>
        <dbReference type="ARBA" id="ARBA00023284"/>
    </source>
</evidence>
<dbReference type="AlphaFoldDB" id="A0A1I5S9W7"/>
<keyword evidence="11 16" id="KW-0676">Redox-active center</keyword>
<dbReference type="PROSITE" id="PS00076">
    <property type="entry name" value="PYRIDINE_REDOX_1"/>
    <property type="match status" value="1"/>
</dbReference>
<evidence type="ECO:0000256" key="13">
    <source>
        <dbReference type="PIRSR" id="PIRSR000350-2"/>
    </source>
</evidence>
<evidence type="ECO:0000256" key="8">
    <source>
        <dbReference type="ARBA" id="ARBA00023002"/>
    </source>
</evidence>
<comment type="similarity">
    <text evidence="2 16">Belongs to the class-I pyridine nucleotide-disulfide oxidoreductase family.</text>
</comment>
<proteinExistence type="inferred from homology"/>
<dbReference type="InterPro" id="IPR012999">
    <property type="entry name" value="Pyr_OxRdtase_I_AS"/>
</dbReference>
<evidence type="ECO:0000256" key="2">
    <source>
        <dbReference type="ARBA" id="ARBA00007532"/>
    </source>
</evidence>
<keyword evidence="5" id="KW-0963">Cytoplasm</keyword>
<dbReference type="InterPro" id="IPR004099">
    <property type="entry name" value="Pyr_nucl-diS_OxRdtase_dimer"/>
</dbReference>
<dbReference type="Gene3D" id="3.50.50.60">
    <property type="entry name" value="FAD/NAD(P)-binding domain"/>
    <property type="match status" value="2"/>
</dbReference>
<dbReference type="PANTHER" id="PTHR22912">
    <property type="entry name" value="DISULFIDE OXIDOREDUCTASE"/>
    <property type="match status" value="1"/>
</dbReference>
<dbReference type="Pfam" id="PF02852">
    <property type="entry name" value="Pyr_redox_dim"/>
    <property type="match status" value="1"/>
</dbReference>
<comment type="cofactor">
    <cofactor evidence="14 16">
        <name>FAD</name>
        <dbReference type="ChEBI" id="CHEBI:57692"/>
    </cofactor>
    <text evidence="14 16">Binds 1 FAD per subunit.</text>
</comment>
<feature type="binding site" evidence="14">
    <location>
        <position position="204"/>
    </location>
    <ligand>
        <name>NAD(+)</name>
        <dbReference type="ChEBI" id="CHEBI:57540"/>
    </ligand>
</feature>
<dbReference type="FunFam" id="3.30.390.30:FF:000001">
    <property type="entry name" value="Dihydrolipoyl dehydrogenase"/>
    <property type="match status" value="1"/>
</dbReference>
<evidence type="ECO:0000256" key="16">
    <source>
        <dbReference type="RuleBase" id="RU003692"/>
    </source>
</evidence>
<dbReference type="SUPFAM" id="SSF55424">
    <property type="entry name" value="FAD/NAD-linked reductases, dimerisation (C-terminal) domain"/>
    <property type="match status" value="1"/>
</dbReference>
<evidence type="ECO:0000256" key="6">
    <source>
        <dbReference type="ARBA" id="ARBA00022630"/>
    </source>
</evidence>
<dbReference type="InterPro" id="IPR023753">
    <property type="entry name" value="FAD/NAD-binding_dom"/>
</dbReference>
<keyword evidence="9 14" id="KW-0520">NAD</keyword>
<keyword evidence="14" id="KW-0547">Nucleotide-binding</keyword>
<dbReference type="PRINTS" id="PR00411">
    <property type="entry name" value="PNDRDTASEI"/>
</dbReference>
<feature type="disulfide bond" description="Redox-active" evidence="15">
    <location>
        <begin position="40"/>
        <end position="45"/>
    </location>
</feature>
<feature type="domain" description="FAD/NAD(P)-binding" evidence="18">
    <location>
        <begin position="3"/>
        <end position="322"/>
    </location>
</feature>
<evidence type="ECO:0000313" key="19">
    <source>
        <dbReference type="EMBL" id="SFP67501.1"/>
    </source>
</evidence>
<comment type="subcellular location">
    <subcellularLocation>
        <location evidence="1">Cytoplasm</location>
    </subcellularLocation>
</comment>
<feature type="binding site" evidence="14">
    <location>
        <begin position="140"/>
        <end position="142"/>
    </location>
    <ligand>
        <name>FAD</name>
        <dbReference type="ChEBI" id="CHEBI:57692"/>
    </ligand>
</feature>
<evidence type="ECO:0000256" key="5">
    <source>
        <dbReference type="ARBA" id="ARBA00022490"/>
    </source>
</evidence>
<evidence type="ECO:0000256" key="14">
    <source>
        <dbReference type="PIRSR" id="PIRSR000350-3"/>
    </source>
</evidence>
<keyword evidence="7 14" id="KW-0274">FAD</keyword>
<evidence type="ECO:0000259" key="18">
    <source>
        <dbReference type="Pfam" id="PF07992"/>
    </source>
</evidence>
<keyword evidence="8 16" id="KW-0560">Oxidoreductase</keyword>
<keyword evidence="10" id="KW-1015">Disulfide bond</keyword>
<evidence type="ECO:0000256" key="10">
    <source>
        <dbReference type="ARBA" id="ARBA00023157"/>
    </source>
</evidence>
<sequence length="456" mass="49820">MVYDLIVIGGGPAGYLGAERAGHAGLKTLLIEERFLGGVCLNEGCIPSKTLLHSAKIRDYARFGEKYGVIAKDVVLDHGVVIARKNKVVKTLVAGIRSRLKANHVDVMEGHAYIAGRSDTGYTVRVNDDTFIGRRLLIATGSVPVIPPIPGVKEGLEKGYVLTNREILDISQVPGSLVIVGGGIIGLEMASYFNSAGSKVTIIEMLDHIGGNIDREISQILLKNYQKKGIEFKLNSKVVEIRDGAVVYECDGKREAVEADKVLMSVGRRPAVQGIGLENIGVEIERGAIKTDDRGKTNVPEVYAAGDVNGRYMLAHTAYREAEVCVNNMLGKRDIVRYHAIPSVIYTNPEVASVGETEESAKQKGIEFEVAKVSMRYSGRYVAENEGGDGICKVLIHKKYRNVIGVHMIGNYSSEIIYGAGLMIEAEMRVKDIKELVFPHPTVSEVIRECIFQFED</sequence>
<feature type="active site" description="Proton acceptor" evidence="13">
    <location>
        <position position="440"/>
    </location>
</feature>
<dbReference type="GO" id="GO:0006103">
    <property type="term" value="P:2-oxoglutarate metabolic process"/>
    <property type="evidence" value="ECO:0007669"/>
    <property type="project" value="TreeGrafter"/>
</dbReference>
<dbReference type="SUPFAM" id="SSF51905">
    <property type="entry name" value="FAD/NAD(P)-binding domain"/>
    <property type="match status" value="1"/>
</dbReference>